<protein>
    <submittedName>
        <fullName evidence="1">Uncharacterized protein</fullName>
    </submittedName>
</protein>
<dbReference type="Proteomes" id="UP000024635">
    <property type="component" value="Unassembled WGS sequence"/>
</dbReference>
<dbReference type="EMBL" id="JARK01001360">
    <property type="protein sequence ID" value="EYC19598.1"/>
    <property type="molecule type" value="Genomic_DNA"/>
</dbReference>
<keyword evidence="2" id="KW-1185">Reference proteome</keyword>
<gene>
    <name evidence="1" type="primary">Acey_s0024.g958</name>
    <name evidence="1" type="ORF">Y032_0024g958</name>
</gene>
<proteinExistence type="predicted"/>
<sequence length="123" mass="14143">MLPHPCHTVGPASKRLHTLGVGASLSQRWTRLPPLWASTHPHHSLLHFGRRHTLIISVDPSPRVSPLLLRRSSVPSLGRWYDFSLLFSSDAFLLNQWTRRHPFVAFYMISKSPSLTIVEFRDR</sequence>
<comment type="caution">
    <text evidence="1">The sequence shown here is derived from an EMBL/GenBank/DDBJ whole genome shotgun (WGS) entry which is preliminary data.</text>
</comment>
<reference evidence="2" key="1">
    <citation type="journal article" date="2015" name="Nat. Genet.">
        <title>The genome and transcriptome of the zoonotic hookworm Ancylostoma ceylanicum identify infection-specific gene families.</title>
        <authorList>
            <person name="Schwarz E.M."/>
            <person name="Hu Y."/>
            <person name="Antoshechkin I."/>
            <person name="Miller M.M."/>
            <person name="Sternberg P.W."/>
            <person name="Aroian R.V."/>
        </authorList>
    </citation>
    <scope>NUCLEOTIDE SEQUENCE</scope>
    <source>
        <strain evidence="2">HY135</strain>
    </source>
</reference>
<evidence type="ECO:0000313" key="2">
    <source>
        <dbReference type="Proteomes" id="UP000024635"/>
    </source>
</evidence>
<name>A0A016UYR5_9BILA</name>
<dbReference type="AlphaFoldDB" id="A0A016UYR5"/>
<evidence type="ECO:0000313" key="1">
    <source>
        <dbReference type="EMBL" id="EYC19598.1"/>
    </source>
</evidence>
<accession>A0A016UYR5</accession>
<organism evidence="1 2">
    <name type="scientific">Ancylostoma ceylanicum</name>
    <dbReference type="NCBI Taxonomy" id="53326"/>
    <lineage>
        <taxon>Eukaryota</taxon>
        <taxon>Metazoa</taxon>
        <taxon>Ecdysozoa</taxon>
        <taxon>Nematoda</taxon>
        <taxon>Chromadorea</taxon>
        <taxon>Rhabditida</taxon>
        <taxon>Rhabditina</taxon>
        <taxon>Rhabditomorpha</taxon>
        <taxon>Strongyloidea</taxon>
        <taxon>Ancylostomatidae</taxon>
        <taxon>Ancylostomatinae</taxon>
        <taxon>Ancylostoma</taxon>
    </lineage>
</organism>